<dbReference type="PROSITE" id="PS50043">
    <property type="entry name" value="HTH_LUXR_2"/>
    <property type="match status" value="1"/>
</dbReference>
<dbReference type="PANTHER" id="PTHR43214:SF31">
    <property type="entry name" value="TRANSCRIPTIONAL ACTIVATOR PROTEIN BGLJ"/>
    <property type="match status" value="1"/>
</dbReference>
<evidence type="ECO:0000313" key="6">
    <source>
        <dbReference type="Proteomes" id="UP000247005"/>
    </source>
</evidence>
<dbReference type="CDD" id="cd06170">
    <property type="entry name" value="LuxR_C_like"/>
    <property type="match status" value="1"/>
</dbReference>
<name>A0A2P5GQM3_9ENTR</name>
<dbReference type="PANTHER" id="PTHR43214">
    <property type="entry name" value="TWO-COMPONENT RESPONSE REGULATOR"/>
    <property type="match status" value="1"/>
</dbReference>
<dbReference type="GO" id="GO:0006355">
    <property type="term" value="P:regulation of DNA-templated transcription"/>
    <property type="evidence" value="ECO:0007669"/>
    <property type="project" value="InterPro"/>
</dbReference>
<comment type="caution">
    <text evidence="4">The sequence shown here is derived from an EMBL/GenBank/DDBJ whole genome shotgun (WGS) entry which is preliminary data.</text>
</comment>
<dbReference type="Pfam" id="PF00196">
    <property type="entry name" value="GerE"/>
    <property type="match status" value="1"/>
</dbReference>
<keyword evidence="5" id="KW-1185">Reference proteome</keyword>
<dbReference type="OrthoDB" id="6623825at2"/>
<sequence length="212" mass="23820">MTEVGLRHLFAAASTENYTVHFFRDYLELKEALSKRGFFSVIYSLSGSREQRREGLVLLSELSQLYPKTQRIILANDEREARLVSHLAPSGLHGIISKTASLDVLQAQLVTLLRETRRVNVNAHNHWYVSSSRMLSPTERAILQFMAYGYSMPEIATQLARNIKTIRAHKFNAMTKLGVSSDMGLLHAADILINISVPGEDYMMAESAVTAH</sequence>
<keyword evidence="1" id="KW-0238">DNA-binding</keyword>
<proteinExistence type="predicted"/>
<evidence type="ECO:0000313" key="4">
    <source>
        <dbReference type="EMBL" id="POP48839.1"/>
    </source>
</evidence>
<dbReference type="InterPro" id="IPR016032">
    <property type="entry name" value="Sig_transdc_resp-reg_C-effctor"/>
</dbReference>
<dbReference type="PRINTS" id="PR00038">
    <property type="entry name" value="HTHLUXR"/>
</dbReference>
<evidence type="ECO:0000313" key="5">
    <source>
        <dbReference type="Proteomes" id="UP000237073"/>
    </source>
</evidence>
<accession>A0A2P5GQM3</accession>
<dbReference type="NCBIfam" id="NF008548">
    <property type="entry name" value="PRK11475.1"/>
    <property type="match status" value="1"/>
</dbReference>
<evidence type="ECO:0000313" key="3">
    <source>
        <dbReference type="EMBL" id="POP45678.1"/>
    </source>
</evidence>
<dbReference type="Gene3D" id="3.40.50.2300">
    <property type="match status" value="1"/>
</dbReference>
<reference evidence="5 6" key="1">
    <citation type="submission" date="2018-01" db="EMBL/GenBank/DDBJ databases">
        <title>Superficieibacter electus gen. nov., sp. nov., an extended-spectrum beta-lactamase possessing member of the Enterobacteriaceae family, isolated from intensive care unit surfaces.</title>
        <authorList>
            <person name="Potter R.F."/>
            <person name="D'Souza A.W."/>
        </authorList>
    </citation>
    <scope>NUCLEOTIDE SEQUENCE [LARGE SCALE GENOMIC DNA]</scope>
    <source>
        <strain evidence="4 6">BP-1</strain>
        <strain evidence="3 5">BP-2</strain>
    </source>
</reference>
<protein>
    <submittedName>
        <fullName evidence="4">Bgl operon transcriptional regulator BglJ</fullName>
    </submittedName>
</protein>
<dbReference type="SMART" id="SM00421">
    <property type="entry name" value="HTH_LUXR"/>
    <property type="match status" value="1"/>
</dbReference>
<dbReference type="RefSeq" id="WP_103675768.1">
    <property type="nucleotide sequence ID" value="NZ_PQGD01000008.1"/>
</dbReference>
<organism evidence="4 6">
    <name type="scientific">Superficieibacter electus</name>
    <dbReference type="NCBI Taxonomy" id="2022662"/>
    <lineage>
        <taxon>Bacteria</taxon>
        <taxon>Pseudomonadati</taxon>
        <taxon>Pseudomonadota</taxon>
        <taxon>Gammaproteobacteria</taxon>
        <taxon>Enterobacterales</taxon>
        <taxon>Enterobacteriaceae</taxon>
        <taxon>Superficieibacter</taxon>
    </lineage>
</organism>
<dbReference type="AlphaFoldDB" id="A0A2P5GQM3"/>
<dbReference type="InterPro" id="IPR039420">
    <property type="entry name" value="WalR-like"/>
</dbReference>
<feature type="domain" description="HTH luxR-type" evidence="2">
    <location>
        <begin position="128"/>
        <end position="193"/>
    </location>
</feature>
<dbReference type="EMBL" id="PQGD01000008">
    <property type="protein sequence ID" value="POP48839.1"/>
    <property type="molecule type" value="Genomic_DNA"/>
</dbReference>
<dbReference type="Proteomes" id="UP000247005">
    <property type="component" value="Unassembled WGS sequence"/>
</dbReference>
<dbReference type="EMBL" id="PQGE01000006">
    <property type="protein sequence ID" value="POP45678.1"/>
    <property type="molecule type" value="Genomic_DNA"/>
</dbReference>
<dbReference type="Proteomes" id="UP000237073">
    <property type="component" value="Unassembled WGS sequence"/>
</dbReference>
<gene>
    <name evidence="4" type="ORF">CHU32_12065</name>
    <name evidence="3" type="ORF">CHU33_09135</name>
</gene>
<dbReference type="InterPro" id="IPR000792">
    <property type="entry name" value="Tscrpt_reg_LuxR_C"/>
</dbReference>
<evidence type="ECO:0000259" key="2">
    <source>
        <dbReference type="PROSITE" id="PS50043"/>
    </source>
</evidence>
<dbReference type="GO" id="GO:0003677">
    <property type="term" value="F:DNA binding"/>
    <property type="evidence" value="ECO:0007669"/>
    <property type="project" value="UniProtKB-KW"/>
</dbReference>
<dbReference type="SUPFAM" id="SSF46894">
    <property type="entry name" value="C-terminal effector domain of the bipartite response regulators"/>
    <property type="match status" value="1"/>
</dbReference>
<evidence type="ECO:0000256" key="1">
    <source>
        <dbReference type="ARBA" id="ARBA00023125"/>
    </source>
</evidence>